<dbReference type="NCBIfam" id="TIGR01145">
    <property type="entry name" value="ATP_synt_delta"/>
    <property type="match status" value="1"/>
</dbReference>
<accession>A0A9D2GK67</accession>
<evidence type="ECO:0000256" key="7">
    <source>
        <dbReference type="HAMAP-Rule" id="MF_01416"/>
    </source>
</evidence>
<dbReference type="Gene3D" id="1.10.520.20">
    <property type="entry name" value="N-terminal domain of the delta subunit of the F1F0-ATP synthase"/>
    <property type="match status" value="1"/>
</dbReference>
<dbReference type="Pfam" id="PF00213">
    <property type="entry name" value="OSCP"/>
    <property type="match status" value="1"/>
</dbReference>
<feature type="region of interest" description="Disordered" evidence="8">
    <location>
        <begin position="170"/>
        <end position="199"/>
    </location>
</feature>
<dbReference type="HAMAP" id="MF_01416">
    <property type="entry name" value="ATP_synth_delta_bact"/>
    <property type="match status" value="1"/>
</dbReference>
<organism evidence="9 10">
    <name type="scientific">Candidatus Lachnoclostridium stercorigallinarum</name>
    <dbReference type="NCBI Taxonomy" id="2838634"/>
    <lineage>
        <taxon>Bacteria</taxon>
        <taxon>Bacillati</taxon>
        <taxon>Bacillota</taxon>
        <taxon>Clostridia</taxon>
        <taxon>Lachnospirales</taxon>
        <taxon>Lachnospiraceae</taxon>
    </lineage>
</organism>
<dbReference type="InterPro" id="IPR026015">
    <property type="entry name" value="ATP_synth_OSCP/delta_N_sf"/>
</dbReference>
<comment type="function">
    <text evidence="7">This protein is part of the stalk that links CF(0) to CF(1). It either transmits conformational changes from CF(0) to CF(1) or is implicated in proton conduction.</text>
</comment>
<keyword evidence="6 7" id="KW-0066">ATP synthesis</keyword>
<keyword evidence="4 7" id="KW-0406">Ion transport</keyword>
<keyword evidence="7" id="KW-0139">CF(1)</keyword>
<dbReference type="AlphaFoldDB" id="A0A9D2GK67"/>
<reference evidence="9" key="1">
    <citation type="journal article" date="2021" name="PeerJ">
        <title>Extensive microbial diversity within the chicken gut microbiome revealed by metagenomics and culture.</title>
        <authorList>
            <person name="Gilroy R."/>
            <person name="Ravi A."/>
            <person name="Getino M."/>
            <person name="Pursley I."/>
            <person name="Horton D.L."/>
            <person name="Alikhan N.F."/>
            <person name="Baker D."/>
            <person name="Gharbi K."/>
            <person name="Hall N."/>
            <person name="Watson M."/>
            <person name="Adriaenssens E.M."/>
            <person name="Foster-Nyarko E."/>
            <person name="Jarju S."/>
            <person name="Secka A."/>
            <person name="Antonio M."/>
            <person name="Oren A."/>
            <person name="Chaudhuri R.R."/>
            <person name="La Ragione R."/>
            <person name="Hildebrand F."/>
            <person name="Pallen M.J."/>
        </authorList>
    </citation>
    <scope>NUCLEOTIDE SEQUENCE</scope>
    <source>
        <strain evidence="9">ChiBcec1-1093</strain>
    </source>
</reference>
<evidence type="ECO:0000256" key="8">
    <source>
        <dbReference type="SAM" id="MobiDB-lite"/>
    </source>
</evidence>
<dbReference type="PRINTS" id="PR00125">
    <property type="entry name" value="ATPASEDELTA"/>
</dbReference>
<keyword evidence="7" id="KW-1003">Cell membrane</keyword>
<keyword evidence="2 7" id="KW-0813">Transport</keyword>
<evidence type="ECO:0000256" key="5">
    <source>
        <dbReference type="ARBA" id="ARBA00023136"/>
    </source>
</evidence>
<dbReference type="Proteomes" id="UP000824101">
    <property type="component" value="Unassembled WGS sequence"/>
</dbReference>
<dbReference type="PANTHER" id="PTHR11910">
    <property type="entry name" value="ATP SYNTHASE DELTA CHAIN"/>
    <property type="match status" value="1"/>
</dbReference>
<comment type="similarity">
    <text evidence="7">Belongs to the ATPase delta chain family.</text>
</comment>
<evidence type="ECO:0000256" key="2">
    <source>
        <dbReference type="ARBA" id="ARBA00022448"/>
    </source>
</evidence>
<evidence type="ECO:0000313" key="10">
    <source>
        <dbReference type="Proteomes" id="UP000824101"/>
    </source>
</evidence>
<gene>
    <name evidence="7 9" type="primary">atpH</name>
    <name evidence="9" type="ORF">IAA17_10660</name>
</gene>
<sequence>MAGLVADVYGEALLEAARGRGRTEALLEEAGSLRKIFRDCGELRDFLNHPEIDREEKMDLLSQAFAGKVSEEWLGLFGAVLEKDRQGEMYGIIDAFEEKAERELGMGRIFVETAAELSIRQKSRIRKKILETMPYRKAELFFSVRPELLGGLRILAGDLEIDGSLKGKLERMRREMERGGGENGASETGGNQRGDSGED</sequence>
<dbReference type="SUPFAM" id="SSF47928">
    <property type="entry name" value="N-terminal domain of the delta subunit of the F1F0-ATP synthase"/>
    <property type="match status" value="1"/>
</dbReference>
<dbReference type="EMBL" id="DXBC01000169">
    <property type="protein sequence ID" value="HIZ80236.1"/>
    <property type="molecule type" value="Genomic_DNA"/>
</dbReference>
<comment type="caution">
    <text evidence="9">The sequence shown here is derived from an EMBL/GenBank/DDBJ whole genome shotgun (WGS) entry which is preliminary data.</text>
</comment>
<evidence type="ECO:0000256" key="4">
    <source>
        <dbReference type="ARBA" id="ARBA00023065"/>
    </source>
</evidence>
<evidence type="ECO:0000256" key="6">
    <source>
        <dbReference type="ARBA" id="ARBA00023310"/>
    </source>
</evidence>
<feature type="compositionally biased region" description="Basic and acidic residues" evidence="8">
    <location>
        <begin position="170"/>
        <end position="180"/>
    </location>
</feature>
<comment type="subcellular location">
    <subcellularLocation>
        <location evidence="7">Cell membrane</location>
        <topology evidence="7">Peripheral membrane protein</topology>
    </subcellularLocation>
    <subcellularLocation>
        <location evidence="1">Membrane</location>
    </subcellularLocation>
</comment>
<comment type="function">
    <text evidence="7">F(1)F(0) ATP synthase produces ATP from ADP in the presence of a proton or sodium gradient. F-type ATPases consist of two structural domains, F(1) containing the extramembraneous catalytic core and F(0) containing the membrane proton channel, linked together by a central stalk and a peripheral stalk. During catalysis, ATP synthesis in the catalytic domain of F(1) is coupled via a rotary mechanism of the central stalk subunits to proton translocation.</text>
</comment>
<evidence type="ECO:0000313" key="9">
    <source>
        <dbReference type="EMBL" id="HIZ80236.1"/>
    </source>
</evidence>
<dbReference type="GO" id="GO:0005886">
    <property type="term" value="C:plasma membrane"/>
    <property type="evidence" value="ECO:0007669"/>
    <property type="project" value="UniProtKB-SubCell"/>
</dbReference>
<dbReference type="GO" id="GO:0045259">
    <property type="term" value="C:proton-transporting ATP synthase complex"/>
    <property type="evidence" value="ECO:0007669"/>
    <property type="project" value="UniProtKB-KW"/>
</dbReference>
<proteinExistence type="inferred from homology"/>
<dbReference type="GO" id="GO:0046933">
    <property type="term" value="F:proton-transporting ATP synthase activity, rotational mechanism"/>
    <property type="evidence" value="ECO:0007669"/>
    <property type="project" value="UniProtKB-UniRule"/>
</dbReference>
<name>A0A9D2GK67_9FIRM</name>
<keyword evidence="5 7" id="KW-0472">Membrane</keyword>
<evidence type="ECO:0000256" key="3">
    <source>
        <dbReference type="ARBA" id="ARBA00022781"/>
    </source>
</evidence>
<keyword evidence="3 7" id="KW-0375">Hydrogen ion transport</keyword>
<evidence type="ECO:0000256" key="1">
    <source>
        <dbReference type="ARBA" id="ARBA00004370"/>
    </source>
</evidence>
<dbReference type="InterPro" id="IPR000711">
    <property type="entry name" value="ATPase_OSCP/dsu"/>
</dbReference>
<reference evidence="9" key="2">
    <citation type="submission" date="2021-04" db="EMBL/GenBank/DDBJ databases">
        <authorList>
            <person name="Gilroy R."/>
        </authorList>
    </citation>
    <scope>NUCLEOTIDE SEQUENCE</scope>
    <source>
        <strain evidence="9">ChiBcec1-1093</strain>
    </source>
</reference>
<protein>
    <recommendedName>
        <fullName evidence="7">ATP synthase subunit delta</fullName>
    </recommendedName>
    <alternativeName>
        <fullName evidence="7">ATP synthase F(1) sector subunit delta</fullName>
    </alternativeName>
    <alternativeName>
        <fullName evidence="7">F-type ATPase subunit delta</fullName>
        <shortName evidence="7">F-ATPase subunit delta</shortName>
    </alternativeName>
</protein>